<dbReference type="FunFam" id="3.90.930.12:FF:000002">
    <property type="entry name" value="50S ribosomal protein L6"/>
    <property type="match status" value="1"/>
</dbReference>
<dbReference type="EMBL" id="CP035281">
    <property type="protein sequence ID" value="QAT42068.1"/>
    <property type="molecule type" value="Genomic_DNA"/>
</dbReference>
<dbReference type="InterPro" id="IPR002358">
    <property type="entry name" value="Ribosomal_uL6_CS"/>
</dbReference>
<dbReference type="Pfam" id="PF00347">
    <property type="entry name" value="Ribosomal_L6"/>
    <property type="match status" value="2"/>
</dbReference>
<feature type="domain" description="Large ribosomal subunit protein uL6 alpha-beta" evidence="9">
    <location>
        <begin position="91"/>
        <end position="165"/>
    </location>
</feature>
<dbReference type="PANTHER" id="PTHR11655">
    <property type="entry name" value="60S/50S RIBOSOMAL PROTEIN L6/L9"/>
    <property type="match status" value="1"/>
</dbReference>
<dbReference type="InterPro" id="IPR020040">
    <property type="entry name" value="Ribosomal_uL6_a/b-dom"/>
</dbReference>
<dbReference type="NCBIfam" id="TIGR03654">
    <property type="entry name" value="L6_bact"/>
    <property type="match status" value="1"/>
</dbReference>
<dbReference type="PIRSF" id="PIRSF002162">
    <property type="entry name" value="Ribosomal_L6"/>
    <property type="match status" value="1"/>
</dbReference>
<comment type="subunit">
    <text evidence="6">Part of the 50S ribosomal subunit.</text>
</comment>
<reference evidence="10 11" key="1">
    <citation type="submission" date="2019-01" db="EMBL/GenBank/DDBJ databases">
        <title>Draft genomes of a novel of Aminipila strains.</title>
        <authorList>
            <person name="Ma S."/>
        </authorList>
    </citation>
    <scope>NUCLEOTIDE SEQUENCE [LARGE SCALE GENOMIC DNA]</scope>
    <source>
        <strain evidence="11">JN-39</strain>
    </source>
</reference>
<dbReference type="SUPFAM" id="SSF56053">
    <property type="entry name" value="Ribosomal protein L6"/>
    <property type="match status" value="2"/>
</dbReference>
<keyword evidence="2 6" id="KW-0699">rRNA-binding</keyword>
<evidence type="ECO:0000256" key="8">
    <source>
        <dbReference type="RuleBase" id="RU003870"/>
    </source>
</evidence>
<evidence type="ECO:0000256" key="3">
    <source>
        <dbReference type="ARBA" id="ARBA00022884"/>
    </source>
</evidence>
<proteinExistence type="inferred from homology"/>
<dbReference type="InterPro" id="IPR019906">
    <property type="entry name" value="Ribosomal_uL6_bac-type"/>
</dbReference>
<dbReference type="Proteomes" id="UP000287601">
    <property type="component" value="Chromosome"/>
</dbReference>
<dbReference type="GO" id="GO:0019843">
    <property type="term" value="F:rRNA binding"/>
    <property type="evidence" value="ECO:0007669"/>
    <property type="project" value="UniProtKB-UniRule"/>
</dbReference>
<dbReference type="AlphaFoldDB" id="A0A410PT72"/>
<gene>
    <name evidence="6" type="primary">rplF</name>
    <name evidence="10" type="ORF">EQM06_01835</name>
</gene>
<dbReference type="HAMAP" id="MF_01365_B">
    <property type="entry name" value="Ribosomal_uL6_B"/>
    <property type="match status" value="1"/>
</dbReference>
<dbReference type="PANTHER" id="PTHR11655:SF14">
    <property type="entry name" value="LARGE RIBOSOMAL SUBUNIT PROTEIN UL6M"/>
    <property type="match status" value="1"/>
</dbReference>
<dbReference type="GO" id="GO:0003735">
    <property type="term" value="F:structural constituent of ribosome"/>
    <property type="evidence" value="ECO:0007669"/>
    <property type="project" value="UniProtKB-UniRule"/>
</dbReference>
<dbReference type="Gene3D" id="3.90.930.12">
    <property type="entry name" value="Ribosomal protein L6, alpha-beta domain"/>
    <property type="match status" value="2"/>
</dbReference>
<keyword evidence="5 6" id="KW-0687">Ribonucleoprotein</keyword>
<dbReference type="InterPro" id="IPR000702">
    <property type="entry name" value="Ribosomal_uL6-like"/>
</dbReference>
<dbReference type="InterPro" id="IPR036789">
    <property type="entry name" value="Ribosomal_uL6-like_a/b-dom_sf"/>
</dbReference>
<evidence type="ECO:0000256" key="5">
    <source>
        <dbReference type="ARBA" id="ARBA00023274"/>
    </source>
</evidence>
<evidence type="ECO:0000256" key="6">
    <source>
        <dbReference type="HAMAP-Rule" id="MF_01365"/>
    </source>
</evidence>
<evidence type="ECO:0000259" key="9">
    <source>
        <dbReference type="Pfam" id="PF00347"/>
    </source>
</evidence>
<dbReference type="RefSeq" id="WP_128744722.1">
    <property type="nucleotide sequence ID" value="NZ_CP035281.1"/>
</dbReference>
<evidence type="ECO:0000256" key="2">
    <source>
        <dbReference type="ARBA" id="ARBA00022730"/>
    </source>
</evidence>
<sequence length="180" mass="19767">MSRIGKLPVNLPAGVEVKVDSNNVVTVKGPKGQLSETVSKLVKVEIADGVLTVTRDNDNKSSREQHGLARTLINNMVTGVTNGYEKKLQLVGVGYKAEKKGKKLVMNLGYSHPVEMEDPEGITTEVPSPTEVLIKGIDKAAVGNYTANIRKWRRPEPYKAKGIRYEGEIIRRKEGKTGKK</sequence>
<organism evidence="10 11">
    <name type="scientific">Aminipila luticellarii</name>
    <dbReference type="NCBI Taxonomy" id="2507160"/>
    <lineage>
        <taxon>Bacteria</taxon>
        <taxon>Bacillati</taxon>
        <taxon>Bacillota</taxon>
        <taxon>Clostridia</taxon>
        <taxon>Peptostreptococcales</taxon>
        <taxon>Anaerovoracaceae</taxon>
        <taxon>Aminipila</taxon>
    </lineage>
</organism>
<evidence type="ECO:0000256" key="4">
    <source>
        <dbReference type="ARBA" id="ARBA00022980"/>
    </source>
</evidence>
<comment type="function">
    <text evidence="6 8">This protein binds to the 23S rRNA, and is important in its secondary structure. It is located near the subunit interface in the base of the L7/L12 stalk, and near the tRNA binding site of the peptidyltransferase center.</text>
</comment>
<accession>A0A410PT72</accession>
<evidence type="ECO:0000313" key="10">
    <source>
        <dbReference type="EMBL" id="QAT42068.1"/>
    </source>
</evidence>
<dbReference type="OrthoDB" id="9805007at2"/>
<comment type="similarity">
    <text evidence="1 6 7">Belongs to the universal ribosomal protein uL6 family.</text>
</comment>
<dbReference type="FunFam" id="3.90.930.12:FF:000001">
    <property type="entry name" value="50S ribosomal protein L6"/>
    <property type="match status" value="1"/>
</dbReference>
<evidence type="ECO:0000313" key="11">
    <source>
        <dbReference type="Proteomes" id="UP000287601"/>
    </source>
</evidence>
<dbReference type="PROSITE" id="PS00525">
    <property type="entry name" value="RIBOSOMAL_L6_1"/>
    <property type="match status" value="1"/>
</dbReference>
<feature type="domain" description="Large ribosomal subunit protein uL6 alpha-beta" evidence="9">
    <location>
        <begin position="12"/>
        <end position="83"/>
    </location>
</feature>
<dbReference type="GO" id="GO:0022625">
    <property type="term" value="C:cytosolic large ribosomal subunit"/>
    <property type="evidence" value="ECO:0007669"/>
    <property type="project" value="UniProtKB-UniRule"/>
</dbReference>
<name>A0A410PT72_9FIRM</name>
<dbReference type="KEGG" id="amij:EQM06_01835"/>
<evidence type="ECO:0000256" key="1">
    <source>
        <dbReference type="ARBA" id="ARBA00009356"/>
    </source>
</evidence>
<evidence type="ECO:0000256" key="7">
    <source>
        <dbReference type="RuleBase" id="RU003869"/>
    </source>
</evidence>
<dbReference type="GO" id="GO:0002181">
    <property type="term" value="P:cytoplasmic translation"/>
    <property type="evidence" value="ECO:0007669"/>
    <property type="project" value="TreeGrafter"/>
</dbReference>
<keyword evidence="11" id="KW-1185">Reference proteome</keyword>
<dbReference type="PRINTS" id="PR00059">
    <property type="entry name" value="RIBOSOMALL6"/>
</dbReference>
<keyword evidence="3 6" id="KW-0694">RNA-binding</keyword>
<protein>
    <recommendedName>
        <fullName evidence="6">Large ribosomal subunit protein uL6</fullName>
    </recommendedName>
</protein>
<keyword evidence="4 6" id="KW-0689">Ribosomal protein</keyword>